<dbReference type="Gene3D" id="3.10.450.50">
    <property type="match status" value="1"/>
</dbReference>
<dbReference type="InterPro" id="IPR025148">
    <property type="entry name" value="AtzG-like"/>
</dbReference>
<gene>
    <name evidence="1" type="ordered locus">Acid_6117</name>
</gene>
<dbReference type="CDD" id="cd00531">
    <property type="entry name" value="NTF2_like"/>
    <property type="match status" value="1"/>
</dbReference>
<dbReference type="InParanoid" id="Q01TH6"/>
<reference evidence="1" key="1">
    <citation type="submission" date="2006-10" db="EMBL/GenBank/DDBJ databases">
        <title>Complete sequence of Solibacter usitatus Ellin6076.</title>
        <authorList>
            <consortium name="US DOE Joint Genome Institute"/>
            <person name="Copeland A."/>
            <person name="Lucas S."/>
            <person name="Lapidus A."/>
            <person name="Barry K."/>
            <person name="Detter J.C."/>
            <person name="Glavina del Rio T."/>
            <person name="Hammon N."/>
            <person name="Israni S."/>
            <person name="Dalin E."/>
            <person name="Tice H."/>
            <person name="Pitluck S."/>
            <person name="Thompson L.S."/>
            <person name="Brettin T."/>
            <person name="Bruce D."/>
            <person name="Han C."/>
            <person name="Tapia R."/>
            <person name="Gilna P."/>
            <person name="Schmutz J."/>
            <person name="Larimer F."/>
            <person name="Land M."/>
            <person name="Hauser L."/>
            <person name="Kyrpides N."/>
            <person name="Mikhailova N."/>
            <person name="Janssen P.H."/>
            <person name="Kuske C.R."/>
            <person name="Richardson P."/>
        </authorList>
    </citation>
    <scope>NUCLEOTIDE SEQUENCE</scope>
    <source>
        <strain evidence="1">Ellin6076</strain>
    </source>
</reference>
<dbReference type="OrthoDB" id="9791198at2"/>
<dbReference type="InterPro" id="IPR024507">
    <property type="entry name" value="AtzH-like"/>
</dbReference>
<name>Q01TH6_SOLUE</name>
<accession>Q01TH6</accession>
<organism evidence="1">
    <name type="scientific">Solibacter usitatus (strain Ellin6076)</name>
    <dbReference type="NCBI Taxonomy" id="234267"/>
    <lineage>
        <taxon>Bacteria</taxon>
        <taxon>Pseudomonadati</taxon>
        <taxon>Acidobacteriota</taxon>
        <taxon>Terriglobia</taxon>
        <taxon>Bryobacterales</taxon>
        <taxon>Solibacteraceae</taxon>
        <taxon>Candidatus Solibacter</taxon>
    </lineage>
</organism>
<evidence type="ECO:0008006" key="2">
    <source>
        <dbReference type="Google" id="ProtNLM"/>
    </source>
</evidence>
<dbReference type="EMBL" id="CP000473">
    <property type="protein sequence ID" value="ABJ87044.1"/>
    <property type="molecule type" value="Genomic_DNA"/>
</dbReference>
<dbReference type="KEGG" id="sus:Acid_6117"/>
<dbReference type="SUPFAM" id="SSF54427">
    <property type="entry name" value="NTF2-like"/>
    <property type="match status" value="1"/>
</dbReference>
<dbReference type="eggNOG" id="COG4319">
    <property type="taxonomic scope" value="Bacteria"/>
</dbReference>
<dbReference type="Pfam" id="PF11533">
    <property type="entry name" value="AtzH-like"/>
    <property type="match status" value="1"/>
</dbReference>
<dbReference type="STRING" id="234267.Acid_6117"/>
<sequence length="179" mass="20110">MINQPETIATIAALHEEYEAALISNDVGKLTGFFWDSEHALRFGVGESLYGAKEIEEFRKKRPPIDLQRQVLTPKVVTFGDDTAITTIEFRRHIQGSPRHGRQTQVWRKFDAGWKIVSAHVSFVPVSYMDQASALVGMPIPAANREAVRINLERVSAILRPLLEFPIDESVESAPVFLP</sequence>
<evidence type="ECO:0000313" key="1">
    <source>
        <dbReference type="EMBL" id="ABJ87044.1"/>
    </source>
</evidence>
<proteinExistence type="predicted"/>
<dbReference type="InterPro" id="IPR032710">
    <property type="entry name" value="NTF2-like_dom_sf"/>
</dbReference>
<dbReference type="HOGENOM" id="CLU_128775_0_0_0"/>
<dbReference type="AlphaFoldDB" id="Q01TH6"/>
<dbReference type="NCBIfam" id="NF033625">
    <property type="entry name" value="HpxZ"/>
    <property type="match status" value="1"/>
</dbReference>
<dbReference type="Pfam" id="PF13318">
    <property type="entry name" value="AtzG-like"/>
    <property type="match status" value="1"/>
</dbReference>
<protein>
    <recommendedName>
        <fullName evidence="2">DUF4440 domain-containing protein</fullName>
    </recommendedName>
</protein>